<dbReference type="KEGG" id="tet:TTHERM_000024389"/>
<sequence>MITTQISIKIAMLLFIPIIMKRVVFQNIFRIISQLNFKSNKLLLKQLKGFNNCTHIQSIILTQKFKILSFKNHNQVNKLIQLLLILELLLQIQILQIQSMQKNKKIQHFNRFNFILPLIEFLKTRLIVDQIYLTQVKLYQKYILILVWVFFKTFRQILLFQKKTKYQTNY</sequence>
<dbReference type="AlphaFoldDB" id="W7XH14"/>
<keyword evidence="1" id="KW-0472">Membrane</keyword>
<organism evidence="2 3">
    <name type="scientific">Tetrahymena thermophila (strain SB210)</name>
    <dbReference type="NCBI Taxonomy" id="312017"/>
    <lineage>
        <taxon>Eukaryota</taxon>
        <taxon>Sar</taxon>
        <taxon>Alveolata</taxon>
        <taxon>Ciliophora</taxon>
        <taxon>Intramacronucleata</taxon>
        <taxon>Oligohymenophorea</taxon>
        <taxon>Hymenostomatida</taxon>
        <taxon>Tetrahymenina</taxon>
        <taxon>Tetrahymenidae</taxon>
        <taxon>Tetrahymena</taxon>
    </lineage>
</organism>
<evidence type="ECO:0000313" key="3">
    <source>
        <dbReference type="Proteomes" id="UP000009168"/>
    </source>
</evidence>
<accession>W7XH14</accession>
<feature type="transmembrane region" description="Helical" evidence="1">
    <location>
        <begin position="142"/>
        <end position="160"/>
    </location>
</feature>
<dbReference type="EMBL" id="GG662845">
    <property type="protein sequence ID" value="EWS76398.1"/>
    <property type="molecule type" value="Genomic_DNA"/>
</dbReference>
<protein>
    <submittedName>
        <fullName evidence="2">Transmembrane protein, putative</fullName>
    </submittedName>
</protein>
<name>W7XH14_TETTS</name>
<evidence type="ECO:0000313" key="2">
    <source>
        <dbReference type="EMBL" id="EWS76398.1"/>
    </source>
</evidence>
<keyword evidence="3" id="KW-1185">Reference proteome</keyword>
<proteinExistence type="predicted"/>
<dbReference type="Proteomes" id="UP000009168">
    <property type="component" value="Unassembled WGS sequence"/>
</dbReference>
<keyword evidence="1" id="KW-1133">Transmembrane helix</keyword>
<dbReference type="GeneID" id="24436863"/>
<dbReference type="InParanoid" id="W7XH14"/>
<reference evidence="3" key="1">
    <citation type="journal article" date="2006" name="PLoS Biol.">
        <title>Macronuclear genome sequence of the ciliate Tetrahymena thermophila, a model eukaryote.</title>
        <authorList>
            <person name="Eisen J.A."/>
            <person name="Coyne R.S."/>
            <person name="Wu M."/>
            <person name="Wu D."/>
            <person name="Thiagarajan M."/>
            <person name="Wortman J.R."/>
            <person name="Badger J.H."/>
            <person name="Ren Q."/>
            <person name="Amedeo P."/>
            <person name="Jones K.M."/>
            <person name="Tallon L.J."/>
            <person name="Delcher A.L."/>
            <person name="Salzberg S.L."/>
            <person name="Silva J.C."/>
            <person name="Haas B.J."/>
            <person name="Majoros W.H."/>
            <person name="Farzad M."/>
            <person name="Carlton J.M."/>
            <person name="Smith R.K. Jr."/>
            <person name="Garg J."/>
            <person name="Pearlman R.E."/>
            <person name="Karrer K.M."/>
            <person name="Sun L."/>
            <person name="Manning G."/>
            <person name="Elde N.C."/>
            <person name="Turkewitz A.P."/>
            <person name="Asai D.J."/>
            <person name="Wilkes D.E."/>
            <person name="Wang Y."/>
            <person name="Cai H."/>
            <person name="Collins K."/>
            <person name="Stewart B.A."/>
            <person name="Lee S.R."/>
            <person name="Wilamowska K."/>
            <person name="Weinberg Z."/>
            <person name="Ruzzo W.L."/>
            <person name="Wloga D."/>
            <person name="Gaertig J."/>
            <person name="Frankel J."/>
            <person name="Tsao C.-C."/>
            <person name="Gorovsky M.A."/>
            <person name="Keeling P.J."/>
            <person name="Waller R.F."/>
            <person name="Patron N.J."/>
            <person name="Cherry J.M."/>
            <person name="Stover N.A."/>
            <person name="Krieger C.J."/>
            <person name="del Toro C."/>
            <person name="Ryder H.F."/>
            <person name="Williamson S.C."/>
            <person name="Barbeau R.A."/>
            <person name="Hamilton E.P."/>
            <person name="Orias E."/>
        </authorList>
    </citation>
    <scope>NUCLEOTIDE SEQUENCE [LARGE SCALE GENOMIC DNA]</scope>
    <source>
        <strain evidence="3">SB210</strain>
    </source>
</reference>
<dbReference type="RefSeq" id="XP_012651182.1">
    <property type="nucleotide sequence ID" value="XM_012795728.1"/>
</dbReference>
<evidence type="ECO:0000256" key="1">
    <source>
        <dbReference type="SAM" id="Phobius"/>
    </source>
</evidence>
<gene>
    <name evidence="2" type="ORF">TTHERM_000024389</name>
</gene>
<keyword evidence="1 2" id="KW-0812">Transmembrane</keyword>